<dbReference type="NCBIfam" id="TIGR01875">
    <property type="entry name" value="cas_MJ0381"/>
    <property type="match status" value="1"/>
</dbReference>
<name>A0A9E2BHZ2_PSYF1</name>
<dbReference type="Pfam" id="PF01905">
    <property type="entry name" value="DevR"/>
    <property type="match status" value="1"/>
</dbReference>
<evidence type="ECO:0008006" key="5">
    <source>
        <dbReference type="Google" id="ProtNLM"/>
    </source>
</evidence>
<evidence type="ECO:0000256" key="1">
    <source>
        <dbReference type="ARBA" id="ARBA00023118"/>
    </source>
</evidence>
<dbReference type="InterPro" id="IPR010154">
    <property type="entry name" value="CRISPR-assoc_Cas7/Cst2/DevR"/>
</dbReference>
<protein>
    <recommendedName>
        <fullName evidence="5">Type I-B CRISPR-associated protein Cas7/Cst2/DevR</fullName>
    </recommendedName>
</protein>
<dbReference type="GO" id="GO:0051607">
    <property type="term" value="P:defense response to virus"/>
    <property type="evidence" value="ECO:0007669"/>
    <property type="project" value="UniProtKB-KW"/>
</dbReference>
<proteinExistence type="predicted"/>
<evidence type="ECO:0000256" key="2">
    <source>
        <dbReference type="ARBA" id="ARBA00025626"/>
    </source>
</evidence>
<gene>
    <name evidence="3" type="ORF">DDT42_01270</name>
</gene>
<keyword evidence="1" id="KW-0051">Antiviral defense</keyword>
<dbReference type="Proteomes" id="UP000811545">
    <property type="component" value="Unassembled WGS sequence"/>
</dbReference>
<dbReference type="InterPro" id="IPR013414">
    <property type="entry name" value="Cas7/Cst2/DevR_sub_I-B/Tneap"/>
</dbReference>
<dbReference type="AlphaFoldDB" id="A0A9E2BHZ2"/>
<sequence>MNEKKSNCANLVSVFKTSVGSINSSFSEDNITIVKKITLPNGRELPYISGQAMRHYIREKWMEMGWKVSPVTQKPTAASRAASSMCDPVEYIDDDLFGFLLAAGNGKKRTSPVRVSPAVAFFPFQDDRDLGVRITEEGKKDPTKMMPPFETEAYYNYFRSNVLIELDRVGVFEDDYYGKGNAPQNLLKEDKSNPEKSKVGRIEALINAIRDLWGGGKQARFLTDISPKFVIYTRQTTKKPIFLERLEMDAEGEKIKDECITKTLEDEAHIVEKVIIGAADGFGGFSVSKELKYKKDDNSEVPVSVLSLKEAFERILTDIKPNLP</sequence>
<reference evidence="3 4" key="1">
    <citation type="journal article" date="2021" name="bioRxiv">
        <title>Unique metabolic strategies in Hadean analogues reveal hints for primordial physiology.</title>
        <authorList>
            <person name="Nobu M.K."/>
            <person name="Nakai R."/>
            <person name="Tamazawa S."/>
            <person name="Mori H."/>
            <person name="Toyoda A."/>
            <person name="Ijiri A."/>
            <person name="Suzuki S."/>
            <person name="Kurokawa K."/>
            <person name="Kamagata Y."/>
            <person name="Tamaki H."/>
        </authorList>
    </citation>
    <scope>NUCLEOTIDE SEQUENCE [LARGE SCALE GENOMIC DNA]</scope>
    <source>
        <strain evidence="3">BS525</strain>
    </source>
</reference>
<evidence type="ECO:0000313" key="3">
    <source>
        <dbReference type="EMBL" id="MBT9145399.1"/>
    </source>
</evidence>
<organism evidence="3 4">
    <name type="scientific">Psychracetigena formicireducens</name>
    <dbReference type="NCBI Taxonomy" id="2986056"/>
    <lineage>
        <taxon>Bacteria</taxon>
        <taxon>Bacillati</taxon>
        <taxon>Candidatus Lithacetigenota</taxon>
        <taxon>Candidatus Psychracetigena</taxon>
    </lineage>
</organism>
<comment type="function">
    <text evidence="2">CRISPR (clustered regularly interspaced short palindromic repeat) is an adaptive immune system that provides protection against mobile genetic elements (viruses, transposable elements and conjugative plasmids). CRISPR clusters contain spacers, sequences complementary to antecedent mobile elements, and target invading nucleic acids. CRISPR clusters are transcribed and processed into CRISPR RNA (crRNA).</text>
</comment>
<evidence type="ECO:0000313" key="4">
    <source>
        <dbReference type="Proteomes" id="UP000811545"/>
    </source>
</evidence>
<dbReference type="EMBL" id="QLTW01000088">
    <property type="protein sequence ID" value="MBT9145399.1"/>
    <property type="molecule type" value="Genomic_DNA"/>
</dbReference>
<accession>A0A9E2BHZ2</accession>
<dbReference type="NCBIfam" id="TIGR02585">
    <property type="entry name" value="cas_Cst2_DevR"/>
    <property type="match status" value="1"/>
</dbReference>
<comment type="caution">
    <text evidence="3">The sequence shown here is derived from an EMBL/GenBank/DDBJ whole genome shotgun (WGS) entry which is preliminary data.</text>
</comment>